<feature type="region of interest" description="Disordered" evidence="1">
    <location>
        <begin position="1"/>
        <end position="36"/>
    </location>
</feature>
<proteinExistence type="predicted"/>
<keyword evidence="2" id="KW-0812">Transmembrane</keyword>
<gene>
    <name evidence="4" type="primary">LOC106180329</name>
</gene>
<dbReference type="GeneID" id="106180329"/>
<dbReference type="Pfam" id="PF21534">
    <property type="entry name" value="Rost"/>
    <property type="match status" value="1"/>
</dbReference>
<accession>A0A1S3KBW1</accession>
<feature type="compositionally biased region" description="Polar residues" evidence="1">
    <location>
        <begin position="1"/>
        <end position="10"/>
    </location>
</feature>
<feature type="transmembrane region" description="Helical" evidence="2">
    <location>
        <begin position="193"/>
        <end position="214"/>
    </location>
</feature>
<protein>
    <submittedName>
        <fullName evidence="4">Protein rolling stone-like</fullName>
    </submittedName>
</protein>
<sequence length="322" mass="35974">MATHVTSATQPLLPARGGGNRNYSGQPGHEHTGDNNNMAKTSCKECCTKEFHPRNFGLSHESPELFATAQGGFGIAYVIYRVIWALFHVTWIILSGVIPYSWYSSESNRIKWFIYLTNWSYLILTVSAIMQAAVAINHYVERRKHGGVPYPAMTWYLKMAWVIYNISSNAAIVVTALFWGLIFPAYLATGTEVHYIDVGTHGGNTLYVLIDIFITATPVRIYHFLHPFLFGVTFLVFSAIYDVTNGTNALDKEYIYSVLDWTSNAGSAAMYAVLVALVAIPLVQCVLYGLYRLRLALYGCCCPRSVGPLDNESGDKQEYRMA</sequence>
<feature type="transmembrane region" description="Helical" evidence="2">
    <location>
        <begin position="221"/>
        <end position="241"/>
    </location>
</feature>
<evidence type="ECO:0000313" key="4">
    <source>
        <dbReference type="RefSeq" id="XP_013419746.1"/>
    </source>
</evidence>
<keyword evidence="2" id="KW-1133">Transmembrane helix</keyword>
<keyword evidence="3" id="KW-1185">Reference proteome</keyword>
<dbReference type="InterPro" id="IPR049352">
    <property type="entry name" value="Rost"/>
</dbReference>
<feature type="transmembrane region" description="Helical" evidence="2">
    <location>
        <begin position="161"/>
        <end position="187"/>
    </location>
</feature>
<dbReference type="PANTHER" id="PTHR12242:SF1">
    <property type="entry name" value="MYND-TYPE DOMAIN-CONTAINING PROTEIN"/>
    <property type="match status" value="1"/>
</dbReference>
<dbReference type="InParanoid" id="A0A1S3KBW1"/>
<dbReference type="Proteomes" id="UP000085678">
    <property type="component" value="Unplaced"/>
</dbReference>
<dbReference type="PANTHER" id="PTHR12242">
    <property type="entry name" value="OS02G0130600 PROTEIN-RELATED"/>
    <property type="match status" value="1"/>
</dbReference>
<dbReference type="STRING" id="7574.A0A1S3KBW1"/>
<dbReference type="OrthoDB" id="419711at2759"/>
<dbReference type="GO" id="GO:0016020">
    <property type="term" value="C:membrane"/>
    <property type="evidence" value="ECO:0007669"/>
    <property type="project" value="TreeGrafter"/>
</dbReference>
<evidence type="ECO:0000256" key="1">
    <source>
        <dbReference type="SAM" id="MobiDB-lite"/>
    </source>
</evidence>
<evidence type="ECO:0000313" key="3">
    <source>
        <dbReference type="Proteomes" id="UP000085678"/>
    </source>
</evidence>
<dbReference type="FunCoup" id="A0A1S3KBW1">
    <property type="interactions" value="68"/>
</dbReference>
<feature type="transmembrane region" description="Helical" evidence="2">
    <location>
        <begin position="119"/>
        <end position="140"/>
    </location>
</feature>
<feature type="transmembrane region" description="Helical" evidence="2">
    <location>
        <begin position="78"/>
        <end position="99"/>
    </location>
</feature>
<dbReference type="KEGG" id="lak:106180329"/>
<dbReference type="AlphaFoldDB" id="A0A1S3KBW1"/>
<organism evidence="3 4">
    <name type="scientific">Lingula anatina</name>
    <name type="common">Brachiopod</name>
    <name type="synonym">Lingula unguis</name>
    <dbReference type="NCBI Taxonomy" id="7574"/>
    <lineage>
        <taxon>Eukaryota</taxon>
        <taxon>Metazoa</taxon>
        <taxon>Spiralia</taxon>
        <taxon>Lophotrochozoa</taxon>
        <taxon>Brachiopoda</taxon>
        <taxon>Linguliformea</taxon>
        <taxon>Lingulata</taxon>
        <taxon>Lingulida</taxon>
        <taxon>Linguloidea</taxon>
        <taxon>Lingulidae</taxon>
        <taxon>Lingula</taxon>
    </lineage>
</organism>
<keyword evidence="2" id="KW-0472">Membrane</keyword>
<feature type="transmembrane region" description="Helical" evidence="2">
    <location>
        <begin position="268"/>
        <end position="290"/>
    </location>
</feature>
<evidence type="ECO:0000256" key="2">
    <source>
        <dbReference type="SAM" id="Phobius"/>
    </source>
</evidence>
<name>A0A1S3KBW1_LINAN</name>
<dbReference type="RefSeq" id="XP_013419746.1">
    <property type="nucleotide sequence ID" value="XM_013564292.1"/>
</dbReference>
<dbReference type="OMA" id="NGRWFIY"/>
<reference evidence="4" key="1">
    <citation type="submission" date="2025-08" db="UniProtKB">
        <authorList>
            <consortium name="RefSeq"/>
        </authorList>
    </citation>
    <scope>IDENTIFICATION</scope>
    <source>
        <tissue evidence="4">Gonads</tissue>
    </source>
</reference>